<dbReference type="OrthoDB" id="8062037at2759"/>
<feature type="compositionally biased region" description="Polar residues" evidence="2">
    <location>
        <begin position="1"/>
        <end position="13"/>
    </location>
</feature>
<feature type="compositionally biased region" description="Polar residues" evidence="2">
    <location>
        <begin position="145"/>
        <end position="163"/>
    </location>
</feature>
<reference evidence="4 6" key="1">
    <citation type="submission" date="2020-01" db="EMBL/GenBank/DDBJ databases">
        <authorList>
            <consortium name="DOE Joint Genome Institute"/>
            <person name="Haridas S."/>
            <person name="Albert R."/>
            <person name="Binder M."/>
            <person name="Bloem J."/>
            <person name="Labutti K."/>
            <person name="Salamov A."/>
            <person name="Andreopoulos B."/>
            <person name="Baker S.E."/>
            <person name="Barry K."/>
            <person name="Bills G."/>
            <person name="Bluhm B.H."/>
            <person name="Cannon C."/>
            <person name="Castanera R."/>
            <person name="Culley D.E."/>
            <person name="Daum C."/>
            <person name="Ezra D."/>
            <person name="Gonzalez J.B."/>
            <person name="Henrissat B."/>
            <person name="Kuo A."/>
            <person name="Liang C."/>
            <person name="Lipzen A."/>
            <person name="Lutzoni F."/>
            <person name="Magnuson J."/>
            <person name="Mondo S."/>
            <person name="Nolan M."/>
            <person name="Ohm R."/>
            <person name="Pangilinan J."/>
            <person name="Park H.-J."/>
            <person name="Ramirez L."/>
            <person name="Alfaro M."/>
            <person name="Sun H."/>
            <person name="Tritt A."/>
            <person name="Yoshinaga Y."/>
            <person name="Zwiers L.-H."/>
            <person name="Turgeon B.G."/>
            <person name="Goodwin S.B."/>
            <person name="Spatafora J.W."/>
            <person name="Crous P.W."/>
            <person name="Grigoriev I.V."/>
        </authorList>
    </citation>
    <scope>NUCLEOTIDE SEQUENCE</scope>
    <source>
        <strain evidence="4 6">CBS 781.70</strain>
    </source>
</reference>
<name>A0A6G1FRW4_9PEZI</name>
<evidence type="ECO:0000259" key="3">
    <source>
        <dbReference type="PROSITE" id="PS50089"/>
    </source>
</evidence>
<dbReference type="CDD" id="cd16461">
    <property type="entry name" value="RING-H2_EL5-like"/>
    <property type="match status" value="1"/>
</dbReference>
<dbReference type="Pfam" id="PF13639">
    <property type="entry name" value="zf-RING_2"/>
    <property type="match status" value="1"/>
</dbReference>
<feature type="compositionally biased region" description="Low complexity" evidence="2">
    <location>
        <begin position="639"/>
        <end position="648"/>
    </location>
</feature>
<dbReference type="RefSeq" id="XP_033530062.1">
    <property type="nucleotide sequence ID" value="XM_033681575.1"/>
</dbReference>
<feature type="region of interest" description="Disordered" evidence="2">
    <location>
        <begin position="623"/>
        <end position="648"/>
    </location>
</feature>
<gene>
    <name evidence="4 6" type="ORF">P152DRAFT_477344</name>
</gene>
<dbReference type="EMBL" id="ML975184">
    <property type="protein sequence ID" value="KAF1808431.1"/>
    <property type="molecule type" value="Genomic_DNA"/>
</dbReference>
<dbReference type="Proteomes" id="UP000504638">
    <property type="component" value="Unplaced"/>
</dbReference>
<keyword evidence="5" id="KW-1185">Reference proteome</keyword>
<dbReference type="AlphaFoldDB" id="A0A6G1FRW4"/>
<dbReference type="GO" id="GO:0008270">
    <property type="term" value="F:zinc ion binding"/>
    <property type="evidence" value="ECO:0007669"/>
    <property type="project" value="UniProtKB-KW"/>
</dbReference>
<accession>A0A6G1FRW4</accession>
<dbReference type="GeneID" id="54422145"/>
<feature type="region of interest" description="Disordered" evidence="2">
    <location>
        <begin position="1"/>
        <end position="77"/>
    </location>
</feature>
<feature type="compositionally biased region" description="Low complexity" evidence="2">
    <location>
        <begin position="403"/>
        <end position="430"/>
    </location>
</feature>
<reference evidence="6" key="2">
    <citation type="submission" date="2020-04" db="EMBL/GenBank/DDBJ databases">
        <authorList>
            <consortium name="NCBI Genome Project"/>
        </authorList>
    </citation>
    <scope>NUCLEOTIDE SEQUENCE</scope>
    <source>
        <strain evidence="6">CBS 781.70</strain>
    </source>
</reference>
<dbReference type="SMART" id="SM00184">
    <property type="entry name" value="RING"/>
    <property type="match status" value="1"/>
</dbReference>
<keyword evidence="1" id="KW-0863">Zinc-finger</keyword>
<feature type="compositionally biased region" description="Basic and acidic residues" evidence="2">
    <location>
        <begin position="360"/>
        <end position="374"/>
    </location>
</feature>
<protein>
    <recommendedName>
        <fullName evidence="3">RING-type domain-containing protein</fullName>
    </recommendedName>
</protein>
<feature type="domain" description="RING-type" evidence="3">
    <location>
        <begin position="573"/>
        <end position="616"/>
    </location>
</feature>
<feature type="compositionally biased region" description="Polar residues" evidence="2">
    <location>
        <begin position="236"/>
        <end position="253"/>
    </location>
</feature>
<dbReference type="InterPro" id="IPR001841">
    <property type="entry name" value="Znf_RING"/>
</dbReference>
<feature type="region of interest" description="Disordered" evidence="2">
    <location>
        <begin position="236"/>
        <end position="257"/>
    </location>
</feature>
<keyword evidence="1" id="KW-0479">Metal-binding</keyword>
<evidence type="ECO:0000256" key="1">
    <source>
        <dbReference type="PROSITE-ProRule" id="PRU00175"/>
    </source>
</evidence>
<evidence type="ECO:0000313" key="5">
    <source>
        <dbReference type="Proteomes" id="UP000504638"/>
    </source>
</evidence>
<feature type="compositionally biased region" description="Low complexity" evidence="2">
    <location>
        <begin position="44"/>
        <end position="56"/>
    </location>
</feature>
<feature type="region of interest" description="Disordered" evidence="2">
    <location>
        <begin position="99"/>
        <end position="119"/>
    </location>
</feature>
<dbReference type="PANTHER" id="PTHR45676">
    <property type="entry name" value="RING-H2 FINGER PROTEIN ATL51-RELATED"/>
    <property type="match status" value="1"/>
</dbReference>
<feature type="region of interest" description="Disordered" evidence="2">
    <location>
        <begin position="145"/>
        <end position="169"/>
    </location>
</feature>
<dbReference type="InterPro" id="IPR013083">
    <property type="entry name" value="Znf_RING/FYVE/PHD"/>
</dbReference>
<evidence type="ECO:0000313" key="4">
    <source>
        <dbReference type="EMBL" id="KAF1808431.1"/>
    </source>
</evidence>
<dbReference type="PANTHER" id="PTHR45676:SF41">
    <property type="entry name" value="RING-H2 FINGER PROTEIN ATL66"/>
    <property type="match status" value="1"/>
</dbReference>
<organism evidence="4">
    <name type="scientific">Eremomyces bilateralis CBS 781.70</name>
    <dbReference type="NCBI Taxonomy" id="1392243"/>
    <lineage>
        <taxon>Eukaryota</taxon>
        <taxon>Fungi</taxon>
        <taxon>Dikarya</taxon>
        <taxon>Ascomycota</taxon>
        <taxon>Pezizomycotina</taxon>
        <taxon>Dothideomycetes</taxon>
        <taxon>Dothideomycetes incertae sedis</taxon>
        <taxon>Eremomycetales</taxon>
        <taxon>Eremomycetaceae</taxon>
        <taxon>Eremomyces</taxon>
    </lineage>
</organism>
<evidence type="ECO:0000256" key="2">
    <source>
        <dbReference type="SAM" id="MobiDB-lite"/>
    </source>
</evidence>
<proteinExistence type="predicted"/>
<reference evidence="6" key="3">
    <citation type="submission" date="2025-04" db="UniProtKB">
        <authorList>
            <consortium name="RefSeq"/>
        </authorList>
    </citation>
    <scope>IDENTIFICATION</scope>
    <source>
        <strain evidence="6">CBS 781.70</strain>
    </source>
</reference>
<dbReference type="SUPFAM" id="SSF57850">
    <property type="entry name" value="RING/U-box"/>
    <property type="match status" value="1"/>
</dbReference>
<keyword evidence="1" id="KW-0862">Zinc</keyword>
<evidence type="ECO:0000313" key="6">
    <source>
        <dbReference type="RefSeq" id="XP_033530062.1"/>
    </source>
</evidence>
<dbReference type="Gene3D" id="3.30.40.10">
    <property type="entry name" value="Zinc/RING finger domain, C3HC4 (zinc finger)"/>
    <property type="match status" value="1"/>
</dbReference>
<sequence>MGSAASRQDSSAPSGHARQYRRSVFHQLPSRLSFHHAAPSSQHTLPTSSTPRSLSRLLRRPRRPASPARPDMTDIRRHHRFSLAGTAISSGISGAWSRVAPHRTRRTSLSNRSATHDARPSEEYLDIEMPDVAFDFDELSGTMDTASPTVSRNSSDMSPNLASSLRRRGPPIVRGEDQIAILSRLLSAAAAMTAETLLGRDHRTVTSDRDASAAGEEGSFDNFLQSLRSGQIASALRQSANETDGESEGSNPEQRPLNFFRMFRFGSAGRQGNDNAEGSPEGRMIPIIIVGIRSISGGNDEPNINPFFEALSAHPPALQAPTDDSFTSLRRQTQNGPRAHSHRRTASMGGFRSTSGATDSDSRDTSYERTREGTHIPLSPIPPPSTPANGVLPELTPRTSINNPPSQLPSAPSASTSSTSDDSRNLSVSSDHGIDGDRLAPPPFTRRRPRERPHSQPDFGRFGSGSPRRNGVIAPDNLDESQSSRSWIIYVLGGSYPENHPILTTSSLFTDSPSYEDMLLLTSLLGPVKPPVASAEDVAAAPGIFRIQERLGTLHAIAVEGSDMIPINAGQRCLVCLCDFAIDEECRRLVECSHFFHRECIDQWLTTGRNSCPLCRGRGVEETSQAEEAGPSLTGGGDASATASASAA</sequence>
<dbReference type="PROSITE" id="PS50089">
    <property type="entry name" value="ZF_RING_2"/>
    <property type="match status" value="1"/>
</dbReference>
<feature type="region of interest" description="Disordered" evidence="2">
    <location>
        <begin position="328"/>
        <end position="478"/>
    </location>
</feature>